<gene>
    <name evidence="2" type="ORF">SAMN05421636_101290</name>
</gene>
<feature type="transmembrane region" description="Helical" evidence="1">
    <location>
        <begin position="251"/>
        <end position="268"/>
    </location>
</feature>
<feature type="transmembrane region" description="Helical" evidence="1">
    <location>
        <begin position="74"/>
        <end position="96"/>
    </location>
</feature>
<keyword evidence="1" id="KW-1133">Transmembrane helix</keyword>
<name>A0A1G6WER9_9FLAO</name>
<protein>
    <recommendedName>
        <fullName evidence="4">Vitamin K-dependent gamma-carboxylase</fullName>
    </recommendedName>
</protein>
<evidence type="ECO:0000313" key="2">
    <source>
        <dbReference type="EMBL" id="SDD64331.1"/>
    </source>
</evidence>
<organism evidence="2 3">
    <name type="scientific">Pricia antarctica</name>
    <dbReference type="NCBI Taxonomy" id="641691"/>
    <lineage>
        <taxon>Bacteria</taxon>
        <taxon>Pseudomonadati</taxon>
        <taxon>Bacteroidota</taxon>
        <taxon>Flavobacteriia</taxon>
        <taxon>Flavobacteriales</taxon>
        <taxon>Flavobacteriaceae</taxon>
        <taxon>Pricia</taxon>
    </lineage>
</organism>
<feature type="transmembrane region" description="Helical" evidence="1">
    <location>
        <begin position="274"/>
        <end position="293"/>
    </location>
</feature>
<feature type="transmembrane region" description="Helical" evidence="1">
    <location>
        <begin position="31"/>
        <end position="52"/>
    </location>
</feature>
<feature type="transmembrane region" description="Helical" evidence="1">
    <location>
        <begin position="345"/>
        <end position="362"/>
    </location>
</feature>
<feature type="transmembrane region" description="Helical" evidence="1">
    <location>
        <begin position="305"/>
        <end position="325"/>
    </location>
</feature>
<feature type="transmembrane region" description="Helical" evidence="1">
    <location>
        <begin position="161"/>
        <end position="187"/>
    </location>
</feature>
<feature type="transmembrane region" description="Helical" evidence="1">
    <location>
        <begin position="127"/>
        <end position="149"/>
    </location>
</feature>
<dbReference type="AlphaFoldDB" id="A0A1G6WER9"/>
<evidence type="ECO:0000313" key="3">
    <source>
        <dbReference type="Proteomes" id="UP000199109"/>
    </source>
</evidence>
<dbReference type="RefSeq" id="WP_091864965.1">
    <property type="nucleotide sequence ID" value="NZ_FNAO01000001.1"/>
</dbReference>
<proteinExistence type="predicted"/>
<keyword evidence="1" id="KW-0472">Membrane</keyword>
<feature type="transmembrane region" description="Helical" evidence="1">
    <location>
        <begin position="103"/>
        <end position="121"/>
    </location>
</feature>
<keyword evidence="3" id="KW-1185">Reference proteome</keyword>
<sequence length="371" mass="43141">MIRFLTSIDLALKRFFDRVELSTRVSTRQLALFRIFFGALLLSYFLPSWSWLNEVPPGFFDPQFLSFAYLTDDFLPGSVYVFFDVVVIILLLLITLGIYTRSCLLLLFLLSSMLYSYSFSFGKVDHYTNLFLFTYPVLGFTNSGTQFALRKDQALPARTQTISLIVMGIIIAFGYFNAGLAKCLSWIDFDSNTSGFLDWVYYCFFNSENQYLLAPYVLKVPGYLFEPLDYLAALFEVSGFFFLLKGRKYWLFYLTVASIFHLTNLLVLNLSFALNVLCYGIFLVSPVLTLLYQKYRNSYADKVKYFIYAAMIMAVFKITVLLTDLPVYNYHNYAPFIYFEHFMDFLLWSFTIVCGVILLIRLPKIAKIDKR</sequence>
<reference evidence="2 3" key="1">
    <citation type="submission" date="2016-10" db="EMBL/GenBank/DDBJ databases">
        <authorList>
            <person name="de Groot N.N."/>
        </authorList>
    </citation>
    <scope>NUCLEOTIDE SEQUENCE [LARGE SCALE GENOMIC DNA]</scope>
    <source>
        <strain evidence="2 3">DSM 23421</strain>
    </source>
</reference>
<evidence type="ECO:0008006" key="4">
    <source>
        <dbReference type="Google" id="ProtNLM"/>
    </source>
</evidence>
<dbReference type="OrthoDB" id="1496251at2"/>
<dbReference type="EMBL" id="FNAO01000001">
    <property type="protein sequence ID" value="SDD64331.1"/>
    <property type="molecule type" value="Genomic_DNA"/>
</dbReference>
<keyword evidence="1" id="KW-0812">Transmembrane</keyword>
<accession>A0A1G6WER9</accession>
<evidence type="ECO:0000256" key="1">
    <source>
        <dbReference type="SAM" id="Phobius"/>
    </source>
</evidence>
<dbReference type="Proteomes" id="UP000199109">
    <property type="component" value="Unassembled WGS sequence"/>
</dbReference>
<feature type="transmembrane region" description="Helical" evidence="1">
    <location>
        <begin position="227"/>
        <end position="244"/>
    </location>
</feature>